<dbReference type="Proteomes" id="UP000094969">
    <property type="component" value="Chromosome"/>
</dbReference>
<keyword evidence="1" id="KW-0378">Hydrolase</keyword>
<dbReference type="GO" id="GO:0008967">
    <property type="term" value="F:phosphoglycolate phosphatase activity"/>
    <property type="evidence" value="ECO:0007669"/>
    <property type="project" value="TreeGrafter"/>
</dbReference>
<dbReference type="GO" id="GO:0005829">
    <property type="term" value="C:cytosol"/>
    <property type="evidence" value="ECO:0007669"/>
    <property type="project" value="TreeGrafter"/>
</dbReference>
<dbReference type="InterPro" id="IPR023214">
    <property type="entry name" value="HAD_sf"/>
</dbReference>
<keyword evidence="2" id="KW-1185">Reference proteome</keyword>
<gene>
    <name evidence="1" type="ORF">BHK69_23515</name>
</gene>
<dbReference type="Gene3D" id="1.10.150.240">
    <property type="entry name" value="Putative phosphatase, domain 2"/>
    <property type="match status" value="1"/>
</dbReference>
<dbReference type="SFLD" id="SFLDS00003">
    <property type="entry name" value="Haloacid_Dehalogenase"/>
    <property type="match status" value="1"/>
</dbReference>
<proteinExistence type="predicted"/>
<evidence type="ECO:0000313" key="2">
    <source>
        <dbReference type="Proteomes" id="UP000094969"/>
    </source>
</evidence>
<dbReference type="SFLD" id="SFLDG01129">
    <property type="entry name" value="C1.5:_HAD__Beta-PGM__Phosphata"/>
    <property type="match status" value="1"/>
</dbReference>
<dbReference type="Gene3D" id="3.40.50.1000">
    <property type="entry name" value="HAD superfamily/HAD-like"/>
    <property type="match status" value="1"/>
</dbReference>
<dbReference type="AlphaFoldDB" id="A0A1D7U6P9"/>
<dbReference type="OrthoDB" id="9793014at2"/>
<organism evidence="1 2">
    <name type="scientific">Bosea vaviloviae</name>
    <dbReference type="NCBI Taxonomy" id="1526658"/>
    <lineage>
        <taxon>Bacteria</taxon>
        <taxon>Pseudomonadati</taxon>
        <taxon>Pseudomonadota</taxon>
        <taxon>Alphaproteobacteria</taxon>
        <taxon>Hyphomicrobiales</taxon>
        <taxon>Boseaceae</taxon>
        <taxon>Bosea</taxon>
    </lineage>
</organism>
<protein>
    <submittedName>
        <fullName evidence="1">HAD family hydrolase</fullName>
    </submittedName>
</protein>
<dbReference type="SUPFAM" id="SSF56784">
    <property type="entry name" value="HAD-like"/>
    <property type="match status" value="1"/>
</dbReference>
<dbReference type="GO" id="GO:0006281">
    <property type="term" value="P:DNA repair"/>
    <property type="evidence" value="ECO:0007669"/>
    <property type="project" value="TreeGrafter"/>
</dbReference>
<dbReference type="Pfam" id="PF13419">
    <property type="entry name" value="HAD_2"/>
    <property type="match status" value="1"/>
</dbReference>
<name>A0A1D7U6P9_9HYPH</name>
<dbReference type="EMBL" id="CP017147">
    <property type="protein sequence ID" value="AOO83014.1"/>
    <property type="molecule type" value="Genomic_DNA"/>
</dbReference>
<dbReference type="STRING" id="1526658.BHK69_23515"/>
<accession>A0A1D7U6P9</accession>
<evidence type="ECO:0000313" key="1">
    <source>
        <dbReference type="EMBL" id="AOO83014.1"/>
    </source>
</evidence>
<dbReference type="InterPro" id="IPR036412">
    <property type="entry name" value="HAD-like_sf"/>
</dbReference>
<sequence>MGRRDALVTAYRLVIFDFDGTLADTYPWFVGVMNGVADRYRFRRVAEHEVDTLRGQSARQVIAHLGVASWKLPFIARHIRSLAARDSEQIPLFDGIHAMLLRLRQEGYVLAIASSNSERNIRRSLGPETAALIAHYACGAGLFGKATKFRRLAKEAHIPHRQCICIGDEIRDAEAAREAGMAFGAVAWGFTNPDALQAQRPASLFRHLDEIIVGLCIAPGAEAR</sequence>
<dbReference type="PANTHER" id="PTHR43434:SF13">
    <property type="entry name" value="PHOSPHOGLYCOLATE PHOSPHATASE"/>
    <property type="match status" value="1"/>
</dbReference>
<dbReference type="KEGG" id="bvv:BHK69_23515"/>
<dbReference type="InterPro" id="IPR050155">
    <property type="entry name" value="HAD-like_hydrolase_sf"/>
</dbReference>
<reference evidence="1 2" key="1">
    <citation type="journal article" date="2015" name="Antonie Van Leeuwenhoek">
        <title>Bosea vaviloviae sp. nov., a new species of slow-growing rhizobia isolated from nodules of the relict species Vavilovia formosa (Stev.) Fed.</title>
        <authorList>
            <person name="Safronova V.I."/>
            <person name="Kuznetsova I.G."/>
            <person name="Sazanova A.L."/>
            <person name="Kimeklis A.K."/>
            <person name="Belimov A.A."/>
            <person name="Andronov E.E."/>
            <person name="Pinaev A.G."/>
            <person name="Chizhevskaya E.P."/>
            <person name="Pukhaev A.R."/>
            <person name="Popov K.P."/>
            <person name="Willems A."/>
            <person name="Tikhonovich I.A."/>
        </authorList>
    </citation>
    <scope>NUCLEOTIDE SEQUENCE [LARGE SCALE GENOMIC DNA]</scope>
    <source>
        <strain evidence="1 2">Vaf18</strain>
    </source>
</reference>
<dbReference type="InterPro" id="IPR041492">
    <property type="entry name" value="HAD_2"/>
</dbReference>
<dbReference type="InterPro" id="IPR023198">
    <property type="entry name" value="PGP-like_dom2"/>
</dbReference>
<dbReference type="PANTHER" id="PTHR43434">
    <property type="entry name" value="PHOSPHOGLYCOLATE PHOSPHATASE"/>
    <property type="match status" value="1"/>
</dbReference>